<evidence type="ECO:0000256" key="6">
    <source>
        <dbReference type="SAM" id="SignalP"/>
    </source>
</evidence>
<keyword evidence="8" id="KW-1185">Reference proteome</keyword>
<dbReference type="Gene3D" id="3.30.1120.10">
    <property type="match status" value="1"/>
</dbReference>
<evidence type="ECO:0000256" key="5">
    <source>
        <dbReference type="ARBA" id="ARBA00022837"/>
    </source>
</evidence>
<evidence type="ECO:0000313" key="8">
    <source>
        <dbReference type="Proteomes" id="UP000050640"/>
    </source>
</evidence>
<feature type="signal peptide" evidence="6">
    <location>
        <begin position="1"/>
        <end position="20"/>
    </location>
</feature>
<proteinExistence type="inferred from homology"/>
<keyword evidence="3" id="KW-0479">Metal-binding</keyword>
<comment type="cofactor">
    <cofactor evidence="1">
        <name>Ca(2+)</name>
        <dbReference type="ChEBI" id="CHEBI:29108"/>
    </cofactor>
</comment>
<dbReference type="PROSITE" id="PS00149">
    <property type="entry name" value="SULFATASE_2"/>
    <property type="match status" value="1"/>
</dbReference>
<feature type="domain" description="Sulfatase N-terminal" evidence="7">
    <location>
        <begin position="33"/>
        <end position="368"/>
    </location>
</feature>
<evidence type="ECO:0000256" key="3">
    <source>
        <dbReference type="ARBA" id="ARBA00022723"/>
    </source>
</evidence>
<dbReference type="InterPro" id="IPR000917">
    <property type="entry name" value="Sulfatase_N"/>
</dbReference>
<dbReference type="InterPro" id="IPR050738">
    <property type="entry name" value="Sulfatase"/>
</dbReference>
<evidence type="ECO:0000313" key="9">
    <source>
        <dbReference type="WBParaSite" id="EEL_0000029801-mRNA-1"/>
    </source>
</evidence>
<evidence type="ECO:0000259" key="7">
    <source>
        <dbReference type="Pfam" id="PF00884"/>
    </source>
</evidence>
<dbReference type="PROSITE" id="PS00523">
    <property type="entry name" value="SULFATASE_1"/>
    <property type="match status" value="1"/>
</dbReference>
<dbReference type="Proteomes" id="UP000050640">
    <property type="component" value="Unplaced"/>
</dbReference>
<dbReference type="InterPro" id="IPR017850">
    <property type="entry name" value="Alkaline_phosphatase_core_sf"/>
</dbReference>
<keyword evidence="5" id="KW-0106">Calcium</keyword>
<dbReference type="Pfam" id="PF14707">
    <property type="entry name" value="Sulfatase_C"/>
    <property type="match status" value="1"/>
</dbReference>
<feature type="chain" id="PRO_5006447479" evidence="6">
    <location>
        <begin position="21"/>
        <end position="594"/>
    </location>
</feature>
<evidence type="ECO:0000256" key="4">
    <source>
        <dbReference type="ARBA" id="ARBA00022801"/>
    </source>
</evidence>
<dbReference type="Gene3D" id="3.40.720.10">
    <property type="entry name" value="Alkaline Phosphatase, subunit A"/>
    <property type="match status" value="1"/>
</dbReference>
<dbReference type="InterPro" id="IPR024607">
    <property type="entry name" value="Sulfatase_CS"/>
</dbReference>
<sequence>MSWLLGFWTVLLCCLGSINGELSEADPATPERPNIVILMVDDLGYGDLQGYGNPNQEVGGIDEMIREGVRFTQGYSADSMCSPSRAGFMTGRLPIRLGVTGGERVFLPHDVGGLPKDEETMAEMLKRYGYVTGMIGKWHLGINKYNHTDGTYLPSQRGFDFVGINLPWTNVWECDTTQEFVSSPNTTLCFLYDGDSIVQQPIRFEHLTEILVNEWERFLRILLFKFLLLCERMEKDIDKKPFFFYFSFPHVHSAQFANKRFRYSSVRGLFGDNINEMSWAVRQVLLSLRREKIEKQTLVVFMSDHGPHQELCLNGGSTGGLKGGKSNSFEGGFRIPFISWMPGMVRSGVTSHEVVWSLDLFPTFEQLASKGRRTHRRNVVYDGIDIWQQLKGLSSNPRGNRASDAPLSLKRPIIYYCNTHLMAIRYGNHKVHFKTSPIFKNSTDDPEMYKLCPGGKPIDDWYVSQTCPEDHLHTHNPPLIYDLLVDPYEIYELPQSDQKAQEILQEVLRIREKHLKTILPVPQQLGNFSSDVLPCCNPPYCRCDLLPKGRIKRDYIINGNDKWINSALSDTSVDALTISRKERETRYMLSSKFP</sequence>
<name>A0A0R3RFY6_9BILA</name>
<dbReference type="STRING" id="1147741.A0A0R3RFY6"/>
<evidence type="ECO:0000256" key="2">
    <source>
        <dbReference type="ARBA" id="ARBA00008779"/>
    </source>
</evidence>
<dbReference type="SUPFAM" id="SSF53649">
    <property type="entry name" value="Alkaline phosphatase-like"/>
    <property type="match status" value="1"/>
</dbReference>
<reference evidence="9" key="1">
    <citation type="submission" date="2017-02" db="UniProtKB">
        <authorList>
            <consortium name="WormBaseParasite"/>
        </authorList>
    </citation>
    <scope>IDENTIFICATION</scope>
</reference>
<dbReference type="GO" id="GO:0046872">
    <property type="term" value="F:metal ion binding"/>
    <property type="evidence" value="ECO:0007669"/>
    <property type="project" value="UniProtKB-KW"/>
</dbReference>
<accession>A0A0R3RFY6</accession>
<comment type="similarity">
    <text evidence="2">Belongs to the sulfatase family.</text>
</comment>
<dbReference type="WBParaSite" id="EEL_0000029801-mRNA-1">
    <property type="protein sequence ID" value="EEL_0000029801-mRNA-1"/>
    <property type="gene ID" value="EEL_0000029801"/>
</dbReference>
<dbReference type="PANTHER" id="PTHR42693">
    <property type="entry name" value="ARYLSULFATASE FAMILY MEMBER"/>
    <property type="match status" value="1"/>
</dbReference>
<dbReference type="Pfam" id="PF00884">
    <property type="entry name" value="Sulfatase"/>
    <property type="match status" value="1"/>
</dbReference>
<dbReference type="AlphaFoldDB" id="A0A0R3RFY6"/>
<keyword evidence="6" id="KW-0732">Signal</keyword>
<protein>
    <submittedName>
        <fullName evidence="9">Sulfatase domain-containing protein</fullName>
    </submittedName>
</protein>
<dbReference type="GO" id="GO:0004065">
    <property type="term" value="F:arylsulfatase activity"/>
    <property type="evidence" value="ECO:0007669"/>
    <property type="project" value="TreeGrafter"/>
</dbReference>
<keyword evidence="4" id="KW-0378">Hydrolase</keyword>
<evidence type="ECO:0000256" key="1">
    <source>
        <dbReference type="ARBA" id="ARBA00001913"/>
    </source>
</evidence>
<dbReference type="PANTHER" id="PTHR42693:SF15">
    <property type="entry name" value="ARYLSULFATASE"/>
    <property type="match status" value="1"/>
</dbReference>
<organism evidence="8 9">
    <name type="scientific">Elaeophora elaphi</name>
    <dbReference type="NCBI Taxonomy" id="1147741"/>
    <lineage>
        <taxon>Eukaryota</taxon>
        <taxon>Metazoa</taxon>
        <taxon>Ecdysozoa</taxon>
        <taxon>Nematoda</taxon>
        <taxon>Chromadorea</taxon>
        <taxon>Rhabditida</taxon>
        <taxon>Spirurina</taxon>
        <taxon>Spiruromorpha</taxon>
        <taxon>Filarioidea</taxon>
        <taxon>Onchocercidae</taxon>
        <taxon>Elaeophora</taxon>
    </lineage>
</organism>